<evidence type="ECO:0000256" key="1">
    <source>
        <dbReference type="SAM" id="SignalP"/>
    </source>
</evidence>
<keyword evidence="2" id="KW-0449">Lipoprotein</keyword>
<feature type="signal peptide" evidence="1">
    <location>
        <begin position="1"/>
        <end position="20"/>
    </location>
</feature>
<evidence type="ECO:0000313" key="2">
    <source>
        <dbReference type="EMBL" id="AGT44713.1"/>
    </source>
</evidence>
<organism evidence="2 3">
    <name type="scientific">Treponema pedis str. T A4</name>
    <dbReference type="NCBI Taxonomy" id="1291379"/>
    <lineage>
        <taxon>Bacteria</taxon>
        <taxon>Pseudomonadati</taxon>
        <taxon>Spirochaetota</taxon>
        <taxon>Spirochaetia</taxon>
        <taxon>Spirochaetales</taxon>
        <taxon>Treponemataceae</taxon>
        <taxon>Treponema</taxon>
    </lineage>
</organism>
<gene>
    <name evidence="2" type="ORF">TPE_2239</name>
</gene>
<evidence type="ECO:0000313" key="3">
    <source>
        <dbReference type="Proteomes" id="UP000015620"/>
    </source>
</evidence>
<proteinExistence type="predicted"/>
<dbReference type="PROSITE" id="PS51257">
    <property type="entry name" value="PROKAR_LIPOPROTEIN"/>
    <property type="match status" value="1"/>
</dbReference>
<reference evidence="2 3" key="1">
    <citation type="journal article" date="2013" name="PLoS ONE">
        <title>Genome-Wide Relatedness of Treponema pedis, from Gingiva and Necrotic Skin Lesions of Pigs, with the Human Oral Pathogen Treponema denticola.</title>
        <authorList>
            <person name="Svartstrom O."/>
            <person name="Mushtaq M."/>
            <person name="Pringle M."/>
            <person name="Segerman B."/>
        </authorList>
    </citation>
    <scope>NUCLEOTIDE SEQUENCE [LARGE SCALE GENOMIC DNA]</scope>
    <source>
        <strain evidence="2">T A4</strain>
    </source>
</reference>
<dbReference type="RefSeq" id="WP_020966009.1">
    <property type="nucleotide sequence ID" value="NC_022097.1"/>
</dbReference>
<protein>
    <submittedName>
        <fullName evidence="2">Lipoprotein</fullName>
    </submittedName>
</protein>
<name>S6A1I9_9SPIR</name>
<dbReference type="GeneID" id="301090702"/>
<dbReference type="OrthoDB" id="358661at2"/>
<dbReference type="AlphaFoldDB" id="S6A1I9"/>
<dbReference type="PATRIC" id="fig|1291379.3.peg.2211"/>
<dbReference type="EMBL" id="CP004120">
    <property type="protein sequence ID" value="AGT44713.1"/>
    <property type="molecule type" value="Genomic_DNA"/>
</dbReference>
<dbReference type="STRING" id="1291379.TPE_2239"/>
<dbReference type="HOGENOM" id="CLU_568098_0_0_12"/>
<keyword evidence="1" id="KW-0732">Signal</keyword>
<dbReference type="Proteomes" id="UP000015620">
    <property type="component" value="Chromosome"/>
</dbReference>
<dbReference type="KEGG" id="tped:TPE_2239"/>
<sequence>MRKNLFFLLVMLSVIFSACKQYKDSLADYLSYWSSQAAVYEHILPANIKDGEGYPSVSSSGDVSVILKVRNPKNYRFILNGTSLSPIVFENGVQSADYTLTQQGNNHLILTYKKDFLQANEHGERNLNPVITLYDADSGRKFQETYTFKLRSNTAPPGLKEGDVSVYQTKSSGDKYYVLGLNLSFMNAVSGGGSSAPVHGDIKSIYINGTEYNLSLNSGMTGFNKPDSADFLTENDIEAVVKSPSCPEPDKLPPNGAAWRLYYKTNVKAHNGSGMGGAMKRYKVRFSDEKGLTSPEYIAHTKKNALPPVKLYTDDGYTAAISQDESNPTKIASSSGGITVYAKTEADIVNIKEIRATVYKKAAGSSEYTKHSVSTTEHATSANINFTAEKGAYYKISVEASGDGFEDSNLTEYYIQCTGGQ</sequence>
<keyword evidence="3" id="KW-1185">Reference proteome</keyword>
<accession>S6A1I9</accession>
<feature type="chain" id="PRO_5004545254" evidence="1">
    <location>
        <begin position="21"/>
        <end position="421"/>
    </location>
</feature>